<protein>
    <submittedName>
        <fullName evidence="2">Uncharacterized protein</fullName>
    </submittedName>
</protein>
<accession>A0A375CK50</accession>
<proteinExistence type="predicted"/>
<dbReference type="OrthoDB" id="9841428at2"/>
<feature type="region of interest" description="Disordered" evidence="1">
    <location>
        <begin position="1"/>
        <end position="24"/>
    </location>
</feature>
<evidence type="ECO:0000256" key="1">
    <source>
        <dbReference type="SAM" id="MobiDB-lite"/>
    </source>
</evidence>
<organism evidence="2">
    <name type="scientific">Cupriavidus taiwanensis</name>
    <dbReference type="NCBI Taxonomy" id="164546"/>
    <lineage>
        <taxon>Bacteria</taxon>
        <taxon>Pseudomonadati</taxon>
        <taxon>Pseudomonadota</taxon>
        <taxon>Betaproteobacteria</taxon>
        <taxon>Burkholderiales</taxon>
        <taxon>Burkholderiaceae</taxon>
        <taxon>Cupriavidus</taxon>
    </lineage>
</organism>
<dbReference type="AlphaFoldDB" id="A0A375CK50"/>
<dbReference type="EMBL" id="OFSQ01000039">
    <property type="protein sequence ID" value="SOY73060.1"/>
    <property type="molecule type" value="Genomic_DNA"/>
</dbReference>
<reference evidence="2" key="1">
    <citation type="submission" date="2018-01" db="EMBL/GenBank/DDBJ databases">
        <authorList>
            <person name="Clerissi C."/>
        </authorList>
    </citation>
    <scope>NUCLEOTIDE SEQUENCE</scope>
    <source>
        <strain evidence="2">Cupriavidus sp. LMG 19464</strain>
    </source>
</reference>
<sequence length="94" mass="9692">MAEDNNDASAQQRAEDAAAQNRSLTIPVDGPLSVTLKGDRVDINIVMGVSGQVEGLPTVLSLTPQASGQLIGCIKKALDEGLMTFTLGGATPLQ</sequence>
<feature type="compositionally biased region" description="Low complexity" evidence="1">
    <location>
        <begin position="8"/>
        <end position="20"/>
    </location>
</feature>
<evidence type="ECO:0000313" key="2">
    <source>
        <dbReference type="EMBL" id="SOY73060.1"/>
    </source>
</evidence>
<gene>
    <name evidence="2" type="ORF">CBM2587_P10019</name>
</gene>
<dbReference type="Proteomes" id="UP000256780">
    <property type="component" value="Plasmid CBM2587_p"/>
</dbReference>
<name>A0A375CK50_9BURK</name>
<dbReference type="RefSeq" id="WP_116359808.1">
    <property type="nucleotide sequence ID" value="NZ_LT976855.1"/>
</dbReference>
<comment type="caution">
    <text evidence="2">The sequence shown here is derived from an EMBL/GenBank/DDBJ whole genome shotgun (WGS) entry which is preliminary data.</text>
</comment>